<dbReference type="Proteomes" id="UP000199417">
    <property type="component" value="Unassembled WGS sequence"/>
</dbReference>
<sequence>MTDNHSGHVFVEGREVTANLEAGANSLVAAFKSIDDTRVRIEAETGAAPEPSEWARMRNIQREYDRELRRTTKGRKGTRSRASAVAVAAAAERVRQRAHARTRKVLEHSESARGHAADAETLLASGGNIPALLAALARAREAHQAAVRVIEVNEEALVRQAGRGKS</sequence>
<dbReference type="STRING" id="168276.SAMN05444580_108138"/>
<organism evidence="1 2">
    <name type="scientific">Rhodococcus tukisamuensis</name>
    <dbReference type="NCBI Taxonomy" id="168276"/>
    <lineage>
        <taxon>Bacteria</taxon>
        <taxon>Bacillati</taxon>
        <taxon>Actinomycetota</taxon>
        <taxon>Actinomycetes</taxon>
        <taxon>Mycobacteriales</taxon>
        <taxon>Nocardiaceae</taxon>
        <taxon>Rhodococcus</taxon>
    </lineage>
</organism>
<dbReference type="EMBL" id="FNAB01000008">
    <property type="protein sequence ID" value="SDD98589.1"/>
    <property type="molecule type" value="Genomic_DNA"/>
</dbReference>
<name>A0A1G6Z7D7_9NOCA</name>
<evidence type="ECO:0000313" key="2">
    <source>
        <dbReference type="Proteomes" id="UP000199417"/>
    </source>
</evidence>
<keyword evidence="2" id="KW-1185">Reference proteome</keyword>
<evidence type="ECO:0000313" key="1">
    <source>
        <dbReference type="EMBL" id="SDD98589.1"/>
    </source>
</evidence>
<gene>
    <name evidence="1" type="ORF">SAMN05444580_108138</name>
</gene>
<protein>
    <submittedName>
        <fullName evidence="1">Uncharacterized protein</fullName>
    </submittedName>
</protein>
<accession>A0A1G6Z7D7</accession>
<dbReference type="RefSeq" id="WP_072845595.1">
    <property type="nucleotide sequence ID" value="NZ_FNAB01000008.1"/>
</dbReference>
<dbReference type="AlphaFoldDB" id="A0A1G6Z7D7"/>
<reference evidence="1 2" key="1">
    <citation type="submission" date="2016-10" db="EMBL/GenBank/DDBJ databases">
        <authorList>
            <person name="de Groot N.N."/>
        </authorList>
    </citation>
    <scope>NUCLEOTIDE SEQUENCE [LARGE SCALE GENOMIC DNA]</scope>
    <source>
        <strain evidence="1 2">JCM 11308</strain>
    </source>
</reference>
<proteinExistence type="predicted"/>